<dbReference type="RefSeq" id="WP_309308559.1">
    <property type="nucleotide sequence ID" value="NZ_CP133594.1"/>
</dbReference>
<proteinExistence type="predicted"/>
<protein>
    <submittedName>
        <fullName evidence="2">OB-fold nucleic acid binding domain-containing protein</fullName>
    </submittedName>
</protein>
<reference evidence="2" key="1">
    <citation type="submission" date="2023-08" db="EMBL/GenBank/DDBJ databases">
        <title>Methanolobus mangrovi sp. nov. and Methanolobus sediminis sp. nov, two novel methylotrophic methanogens isolated from mangrove sediments in China.</title>
        <authorList>
            <person name="Zhou J."/>
        </authorList>
    </citation>
    <scope>NUCLEOTIDE SEQUENCE</scope>
    <source>
        <strain evidence="2">FTZ2</strain>
    </source>
</reference>
<evidence type="ECO:0000259" key="1">
    <source>
        <dbReference type="Pfam" id="PF01336"/>
    </source>
</evidence>
<accession>A0AA51UFZ1</accession>
<evidence type="ECO:0000313" key="3">
    <source>
        <dbReference type="Proteomes" id="UP001183006"/>
    </source>
</evidence>
<dbReference type="Proteomes" id="UP001183006">
    <property type="component" value="Chromosome"/>
</dbReference>
<gene>
    <name evidence="2" type="ORF">RE476_01630</name>
</gene>
<evidence type="ECO:0000313" key="2">
    <source>
        <dbReference type="EMBL" id="WMW22544.1"/>
    </source>
</evidence>
<dbReference type="KEGG" id="mmav:RE476_01630"/>
<feature type="domain" description="OB" evidence="1">
    <location>
        <begin position="48"/>
        <end position="119"/>
    </location>
</feature>
<dbReference type="GO" id="GO:0003676">
    <property type="term" value="F:nucleic acid binding"/>
    <property type="evidence" value="ECO:0007669"/>
    <property type="project" value="InterPro"/>
</dbReference>
<organism evidence="2 3">
    <name type="scientific">Methanolobus mangrovi</name>
    <dbReference type="NCBI Taxonomy" id="3072977"/>
    <lineage>
        <taxon>Archaea</taxon>
        <taxon>Methanobacteriati</taxon>
        <taxon>Methanobacteriota</taxon>
        <taxon>Stenosarchaea group</taxon>
        <taxon>Methanomicrobia</taxon>
        <taxon>Methanosarcinales</taxon>
        <taxon>Methanosarcinaceae</taxon>
        <taxon>Methanolobus</taxon>
    </lineage>
</organism>
<dbReference type="AlphaFoldDB" id="A0AA51UFZ1"/>
<sequence length="127" mass="13541">MEKEEKIVVILLCMALLSLTIAYASFYSGDDGSSIGEFSSSSLPGEDVRLEGDVLSKSFTYTGGHLLMDIDYGSGVVKVFVPSNNGANDIDSQINENDHVLITGIVDEYGGDLEVVVQSSGDVDLLK</sequence>
<keyword evidence="3" id="KW-1185">Reference proteome</keyword>
<dbReference type="InterPro" id="IPR004365">
    <property type="entry name" value="NA-bd_OB_tRNA"/>
</dbReference>
<name>A0AA51UFZ1_9EURY</name>
<dbReference type="Pfam" id="PF01336">
    <property type="entry name" value="tRNA_anti-codon"/>
    <property type="match status" value="1"/>
</dbReference>
<dbReference type="EMBL" id="CP133594">
    <property type="protein sequence ID" value="WMW22544.1"/>
    <property type="molecule type" value="Genomic_DNA"/>
</dbReference>
<dbReference type="GeneID" id="84228801"/>